<feature type="non-terminal residue" evidence="5">
    <location>
        <position position="202"/>
    </location>
</feature>
<dbReference type="GO" id="GO:0000139">
    <property type="term" value="C:Golgi membrane"/>
    <property type="evidence" value="ECO:0007669"/>
    <property type="project" value="InterPro"/>
</dbReference>
<sequence length="202" mass="21888">CAAALSIVMHYSRVSTPPAQSYSPASDVSLNELVKGLISFYIALARVPSVSQRPWHRISFSQILGALPYPWTPPFLALCADVLSADCWKLSIQPYSTSSKTPSSHLPAQDPHHRRLLRRCRLTSSKWVSLLFLALGVGIVQIQSQTTTREHAVGSAHDSAPNVMSPLKGFTAVTSGLAGVYFEMVLKGNNTDLCSAGWLPPS</sequence>
<keyword evidence="3" id="KW-1133">Transmembrane helix</keyword>
<dbReference type="PANTHER" id="PTHR10231">
    <property type="entry name" value="NUCLEOTIDE-SUGAR TRANSMEMBRANE TRANSPORTER"/>
    <property type="match status" value="1"/>
</dbReference>
<evidence type="ECO:0000313" key="5">
    <source>
        <dbReference type="EMBL" id="KAJ7020773.1"/>
    </source>
</evidence>
<evidence type="ECO:0000313" key="6">
    <source>
        <dbReference type="Proteomes" id="UP001218188"/>
    </source>
</evidence>
<proteinExistence type="predicted"/>
<keyword evidence="4" id="KW-0472">Membrane</keyword>
<dbReference type="Pfam" id="PF04142">
    <property type="entry name" value="Nuc_sug_transp"/>
    <property type="match status" value="1"/>
</dbReference>
<keyword evidence="6" id="KW-1185">Reference proteome</keyword>
<protein>
    <submittedName>
        <fullName evidence="5">Uncharacterized protein</fullName>
    </submittedName>
</protein>
<comment type="caution">
    <text evidence="5">The sequence shown here is derived from an EMBL/GenBank/DDBJ whole genome shotgun (WGS) entry which is preliminary data.</text>
</comment>
<organism evidence="5 6">
    <name type="scientific">Mycena alexandri</name>
    <dbReference type="NCBI Taxonomy" id="1745969"/>
    <lineage>
        <taxon>Eukaryota</taxon>
        <taxon>Fungi</taxon>
        <taxon>Dikarya</taxon>
        <taxon>Basidiomycota</taxon>
        <taxon>Agaricomycotina</taxon>
        <taxon>Agaricomycetes</taxon>
        <taxon>Agaricomycetidae</taxon>
        <taxon>Agaricales</taxon>
        <taxon>Marasmiineae</taxon>
        <taxon>Mycenaceae</taxon>
        <taxon>Mycena</taxon>
    </lineage>
</organism>
<gene>
    <name evidence="5" type="ORF">C8F04DRAFT_1142855</name>
</gene>
<name>A0AAD6S481_9AGAR</name>
<accession>A0AAD6S481</accession>
<dbReference type="AlphaFoldDB" id="A0AAD6S481"/>
<comment type="subcellular location">
    <subcellularLocation>
        <location evidence="1">Membrane</location>
        <topology evidence="1">Multi-pass membrane protein</topology>
    </subcellularLocation>
</comment>
<evidence type="ECO:0000256" key="1">
    <source>
        <dbReference type="ARBA" id="ARBA00004141"/>
    </source>
</evidence>
<dbReference type="EMBL" id="JARJCM010000251">
    <property type="protein sequence ID" value="KAJ7020773.1"/>
    <property type="molecule type" value="Genomic_DNA"/>
</dbReference>
<evidence type="ECO:0000256" key="2">
    <source>
        <dbReference type="ARBA" id="ARBA00022692"/>
    </source>
</evidence>
<dbReference type="Proteomes" id="UP001218188">
    <property type="component" value="Unassembled WGS sequence"/>
</dbReference>
<dbReference type="InterPro" id="IPR007271">
    <property type="entry name" value="Nuc_sug_transpt"/>
</dbReference>
<evidence type="ECO:0000256" key="3">
    <source>
        <dbReference type="ARBA" id="ARBA00022989"/>
    </source>
</evidence>
<dbReference type="GO" id="GO:0015165">
    <property type="term" value="F:pyrimidine nucleotide-sugar transmembrane transporter activity"/>
    <property type="evidence" value="ECO:0007669"/>
    <property type="project" value="InterPro"/>
</dbReference>
<evidence type="ECO:0000256" key="4">
    <source>
        <dbReference type="ARBA" id="ARBA00023136"/>
    </source>
</evidence>
<keyword evidence="2" id="KW-0812">Transmembrane</keyword>
<reference evidence="5" key="1">
    <citation type="submission" date="2023-03" db="EMBL/GenBank/DDBJ databases">
        <title>Massive genome expansion in bonnet fungi (Mycena s.s.) driven by repeated elements and novel gene families across ecological guilds.</title>
        <authorList>
            <consortium name="Lawrence Berkeley National Laboratory"/>
            <person name="Harder C.B."/>
            <person name="Miyauchi S."/>
            <person name="Viragh M."/>
            <person name="Kuo A."/>
            <person name="Thoen E."/>
            <person name="Andreopoulos B."/>
            <person name="Lu D."/>
            <person name="Skrede I."/>
            <person name="Drula E."/>
            <person name="Henrissat B."/>
            <person name="Morin E."/>
            <person name="Kohler A."/>
            <person name="Barry K."/>
            <person name="LaButti K."/>
            <person name="Morin E."/>
            <person name="Salamov A."/>
            <person name="Lipzen A."/>
            <person name="Mereny Z."/>
            <person name="Hegedus B."/>
            <person name="Baldrian P."/>
            <person name="Stursova M."/>
            <person name="Weitz H."/>
            <person name="Taylor A."/>
            <person name="Grigoriev I.V."/>
            <person name="Nagy L.G."/>
            <person name="Martin F."/>
            <person name="Kauserud H."/>
        </authorList>
    </citation>
    <scope>NUCLEOTIDE SEQUENCE</scope>
    <source>
        <strain evidence="5">CBHHK200</strain>
    </source>
</reference>